<organism evidence="3 4">
    <name type="scientific">Amycolatopsis rubida</name>
    <dbReference type="NCBI Taxonomy" id="112413"/>
    <lineage>
        <taxon>Bacteria</taxon>
        <taxon>Bacillati</taxon>
        <taxon>Actinomycetota</taxon>
        <taxon>Actinomycetes</taxon>
        <taxon>Pseudonocardiales</taxon>
        <taxon>Pseudonocardiaceae</taxon>
        <taxon>Amycolatopsis</taxon>
    </lineage>
</organism>
<dbReference type="EMBL" id="FOWC01000009">
    <property type="protein sequence ID" value="SFQ16237.1"/>
    <property type="molecule type" value="Genomic_DNA"/>
</dbReference>
<dbReference type="STRING" id="112413.SAMN05421854_109117"/>
<dbReference type="Proteomes" id="UP000199137">
    <property type="component" value="Unassembled WGS sequence"/>
</dbReference>
<feature type="domain" description="MrfA-like Zn-binding" evidence="2">
    <location>
        <begin position="479"/>
        <end position="576"/>
    </location>
</feature>
<evidence type="ECO:0000259" key="2">
    <source>
        <dbReference type="Pfam" id="PF09369"/>
    </source>
</evidence>
<dbReference type="RefSeq" id="WP_093575406.1">
    <property type="nucleotide sequence ID" value="NZ_FOWC01000009.1"/>
</dbReference>
<dbReference type="InterPro" id="IPR047721">
    <property type="entry name" value="DrmB"/>
</dbReference>
<evidence type="ECO:0000313" key="3">
    <source>
        <dbReference type="EMBL" id="SFQ16237.1"/>
    </source>
</evidence>
<dbReference type="AlphaFoldDB" id="A0A1I5W9E4"/>
<feature type="region of interest" description="Disordered" evidence="1">
    <location>
        <begin position="1"/>
        <end position="20"/>
    </location>
</feature>
<dbReference type="InterPro" id="IPR018973">
    <property type="entry name" value="MZB"/>
</dbReference>
<sequence>MGYTSPARRSGPGKTRAARNLGSVRRSQLVTTYGVGSLIAIDNESFIVAGLDSWDVGEAPEIHERRLAQLLGVQSFRLPPAPDLDDARDGVRVRRFPEYYSCPSCRSLMKFREFNTAGEKARCGECEEMLVPSRFVLACDGGHIEDFPYWKWVHRGKRAGPGACRGSLRLQAAGSSASLRSIVIECTCGEKASMEGAFRRKTLRELGIGCSGRSPWLQEDRPIACDRPPRTMQRGSSSVWNPVLSSALSIPPFSGGVHALVEREKLDTASEDTIQWFCRSNHAKLQQANATVDDVLRVVAELKAARGRDQDDEPAEVASSSSLRTQEYRSLVIGSRERAEDGLQSFVCEPPERSLDALRAFDIGQVMLVKRLREVRALAAFTRGTPPEEDGSEARQAPLCSGDLTWLPAIEVVGEGVFLRLAEGELRQWENRSEVRKHVSVIRENHLAALRKRAALNPHKSVVEVTSPVTPRRVLLHTLAHVLINEWSLDGGYPASALRERIYAGSDMAGVLIYTATSDSAGSLGGVVAQGEPERLVDTLRSALLRSSWCSNDPLCMESKSSGVDGVNLAACHACVLLPETSCENNNCFLDRGILISEPQGTNLAYFSLTG</sequence>
<accession>A0A1I5W9E4</accession>
<dbReference type="NCBIfam" id="NF038324">
    <property type="entry name" value="DrmB_fam"/>
    <property type="match status" value="1"/>
</dbReference>
<dbReference type="OrthoDB" id="9134227at2"/>
<evidence type="ECO:0000313" key="4">
    <source>
        <dbReference type="Proteomes" id="UP000199137"/>
    </source>
</evidence>
<gene>
    <name evidence="3" type="ORF">SAMN05421854_109117</name>
</gene>
<evidence type="ECO:0000256" key="1">
    <source>
        <dbReference type="SAM" id="MobiDB-lite"/>
    </source>
</evidence>
<proteinExistence type="predicted"/>
<protein>
    <recommendedName>
        <fullName evidence="2">MrfA-like Zn-binding domain-containing protein</fullName>
    </recommendedName>
</protein>
<name>A0A1I5W9E4_9PSEU</name>
<reference evidence="4" key="1">
    <citation type="submission" date="2016-10" db="EMBL/GenBank/DDBJ databases">
        <authorList>
            <person name="Varghese N."/>
            <person name="Submissions S."/>
        </authorList>
    </citation>
    <scope>NUCLEOTIDE SEQUENCE [LARGE SCALE GENOMIC DNA]</scope>
    <source>
        <strain evidence="4">DSM 44637</strain>
    </source>
</reference>
<dbReference type="Pfam" id="PF09369">
    <property type="entry name" value="MZB"/>
    <property type="match status" value="1"/>
</dbReference>